<organism evidence="1 2">
    <name type="scientific">Rotaria magnacalcarata</name>
    <dbReference type="NCBI Taxonomy" id="392030"/>
    <lineage>
        <taxon>Eukaryota</taxon>
        <taxon>Metazoa</taxon>
        <taxon>Spiralia</taxon>
        <taxon>Gnathifera</taxon>
        <taxon>Rotifera</taxon>
        <taxon>Eurotatoria</taxon>
        <taxon>Bdelloidea</taxon>
        <taxon>Philodinida</taxon>
        <taxon>Philodinidae</taxon>
        <taxon>Rotaria</taxon>
    </lineage>
</organism>
<evidence type="ECO:0000313" key="1">
    <source>
        <dbReference type="EMBL" id="CAF4554132.1"/>
    </source>
</evidence>
<protein>
    <submittedName>
        <fullName evidence="1">Uncharacterized protein</fullName>
    </submittedName>
</protein>
<keyword evidence="2" id="KW-1185">Reference proteome</keyword>
<comment type="caution">
    <text evidence="1">The sequence shown here is derived from an EMBL/GenBank/DDBJ whole genome shotgun (WGS) entry which is preliminary data.</text>
</comment>
<name>A0A820Z274_9BILA</name>
<gene>
    <name evidence="1" type="ORF">OVN521_LOCUS43352</name>
</gene>
<sequence length="47" mass="5183">MNSIPTISSSSSTANDSSIENNHLLSSCYDRSDAMKKLRLMCMTNLN</sequence>
<dbReference type="Proteomes" id="UP000663866">
    <property type="component" value="Unassembled WGS sequence"/>
</dbReference>
<dbReference type="AlphaFoldDB" id="A0A820Z274"/>
<feature type="non-terminal residue" evidence="1">
    <location>
        <position position="47"/>
    </location>
</feature>
<accession>A0A820Z274</accession>
<dbReference type="EMBL" id="CAJOBG010061799">
    <property type="protein sequence ID" value="CAF4554132.1"/>
    <property type="molecule type" value="Genomic_DNA"/>
</dbReference>
<reference evidence="1" key="1">
    <citation type="submission" date="2021-02" db="EMBL/GenBank/DDBJ databases">
        <authorList>
            <person name="Nowell W R."/>
        </authorList>
    </citation>
    <scope>NUCLEOTIDE SEQUENCE</scope>
</reference>
<proteinExistence type="predicted"/>
<evidence type="ECO:0000313" key="2">
    <source>
        <dbReference type="Proteomes" id="UP000663866"/>
    </source>
</evidence>